<dbReference type="EMBL" id="BMNE01000011">
    <property type="protein sequence ID" value="GGN98003.1"/>
    <property type="molecule type" value="Genomic_DNA"/>
</dbReference>
<feature type="compositionally biased region" description="Polar residues" evidence="1">
    <location>
        <begin position="81"/>
        <end position="94"/>
    </location>
</feature>
<proteinExistence type="predicted"/>
<dbReference type="Proteomes" id="UP000658127">
    <property type="component" value="Unassembled WGS sequence"/>
</dbReference>
<name>A0ABQ2KZY3_9NOCA</name>
<organism evidence="2 3">
    <name type="scientific">Nocardia rhizosphaerihabitans</name>
    <dbReference type="NCBI Taxonomy" id="1691570"/>
    <lineage>
        <taxon>Bacteria</taxon>
        <taxon>Bacillati</taxon>
        <taxon>Actinomycetota</taxon>
        <taxon>Actinomycetes</taxon>
        <taxon>Mycobacteriales</taxon>
        <taxon>Nocardiaceae</taxon>
        <taxon>Nocardia</taxon>
    </lineage>
</organism>
<evidence type="ECO:0000256" key="1">
    <source>
        <dbReference type="SAM" id="MobiDB-lite"/>
    </source>
</evidence>
<comment type="caution">
    <text evidence="2">The sequence shown here is derived from an EMBL/GenBank/DDBJ whole genome shotgun (WGS) entry which is preliminary data.</text>
</comment>
<evidence type="ECO:0000313" key="2">
    <source>
        <dbReference type="EMBL" id="GGN98003.1"/>
    </source>
</evidence>
<accession>A0ABQ2KZY3</accession>
<keyword evidence="3" id="KW-1185">Reference proteome</keyword>
<gene>
    <name evidence="2" type="ORF">GCM10011610_64610</name>
</gene>
<feature type="region of interest" description="Disordered" evidence="1">
    <location>
        <begin position="52"/>
        <end position="94"/>
    </location>
</feature>
<protein>
    <submittedName>
        <fullName evidence="2">Uncharacterized protein</fullName>
    </submittedName>
</protein>
<reference evidence="3" key="1">
    <citation type="journal article" date="2019" name="Int. J. Syst. Evol. Microbiol.">
        <title>The Global Catalogue of Microorganisms (GCM) 10K type strain sequencing project: providing services to taxonomists for standard genome sequencing and annotation.</title>
        <authorList>
            <consortium name="The Broad Institute Genomics Platform"/>
            <consortium name="The Broad Institute Genome Sequencing Center for Infectious Disease"/>
            <person name="Wu L."/>
            <person name="Ma J."/>
        </authorList>
    </citation>
    <scope>NUCLEOTIDE SEQUENCE [LARGE SCALE GENOMIC DNA]</scope>
    <source>
        <strain evidence="3">CGMCC 4.7329</strain>
    </source>
</reference>
<evidence type="ECO:0000313" key="3">
    <source>
        <dbReference type="Proteomes" id="UP000658127"/>
    </source>
</evidence>
<sequence>MPLDWVSVAAVRESPGFVRVRAPKEQHLPVNLSGNRDRTVIRRLWKAVASGCPPTGKGTRPYAAESPNLSGATTEGEGWYPSTTRSTRPTLELP</sequence>